<feature type="compositionally biased region" description="Basic residues" evidence="1">
    <location>
        <begin position="80"/>
        <end position="90"/>
    </location>
</feature>
<feature type="transmembrane region" description="Helical" evidence="2">
    <location>
        <begin position="117"/>
        <end position="138"/>
    </location>
</feature>
<name>A0ABP9C3E5_9PSEU</name>
<feature type="compositionally biased region" description="Acidic residues" evidence="1">
    <location>
        <begin position="265"/>
        <end position="274"/>
    </location>
</feature>
<evidence type="ECO:0000256" key="1">
    <source>
        <dbReference type="SAM" id="MobiDB-lite"/>
    </source>
</evidence>
<dbReference type="EMBL" id="BAABHO010000042">
    <property type="protein sequence ID" value="GAA4802362.1"/>
    <property type="molecule type" value="Genomic_DNA"/>
</dbReference>
<sequence length="274" mass="27404">MTRAPGPAAREPGEDGGTRASTSGPDASPDAPTVAFRPSAPPPSRPAPAVPEVPALADIAAPGRPAVEAVVTPEEPPAPGRRRRPSRHMRARADEMARLLARAAPSGRTARRGLHSLPAAAAVLTAVAVGGVGIALGLDAQRAGQQLALPQAPTIPDGGTPVPEPGGSTTVTRVDAGIVGALVPRPPADAGAPAPRPSSAAATAPRTAPAVPRATTPTTRPRPTPTTARSTTPRPTTSTPRSTTSPRPTPRAEGPAAGRDLGDLDRDDEETAAG</sequence>
<dbReference type="RefSeq" id="WP_345420459.1">
    <property type="nucleotide sequence ID" value="NZ_BAABHO010000042.1"/>
</dbReference>
<evidence type="ECO:0000313" key="3">
    <source>
        <dbReference type="EMBL" id="GAA4802362.1"/>
    </source>
</evidence>
<feature type="region of interest" description="Disordered" evidence="1">
    <location>
        <begin position="150"/>
        <end position="274"/>
    </location>
</feature>
<feature type="compositionally biased region" description="Low complexity" evidence="1">
    <location>
        <begin position="188"/>
        <end position="246"/>
    </location>
</feature>
<comment type="caution">
    <text evidence="3">The sequence shown here is derived from an EMBL/GenBank/DDBJ whole genome shotgun (WGS) entry which is preliminary data.</text>
</comment>
<protein>
    <submittedName>
        <fullName evidence="3">Uncharacterized protein</fullName>
    </submittedName>
</protein>
<keyword evidence="4" id="KW-1185">Reference proteome</keyword>
<feature type="compositionally biased region" description="Pro residues" evidence="1">
    <location>
        <begin position="39"/>
        <end position="51"/>
    </location>
</feature>
<reference evidence="4" key="1">
    <citation type="journal article" date="2019" name="Int. J. Syst. Evol. Microbiol.">
        <title>The Global Catalogue of Microorganisms (GCM) 10K type strain sequencing project: providing services to taxonomists for standard genome sequencing and annotation.</title>
        <authorList>
            <consortium name="The Broad Institute Genomics Platform"/>
            <consortium name="The Broad Institute Genome Sequencing Center for Infectious Disease"/>
            <person name="Wu L."/>
            <person name="Ma J."/>
        </authorList>
    </citation>
    <scope>NUCLEOTIDE SEQUENCE [LARGE SCALE GENOMIC DNA]</scope>
    <source>
        <strain evidence="4">JCM 17979</strain>
    </source>
</reference>
<organism evidence="3 4">
    <name type="scientific">Actinomycetospora chlora</name>
    <dbReference type="NCBI Taxonomy" id="663608"/>
    <lineage>
        <taxon>Bacteria</taxon>
        <taxon>Bacillati</taxon>
        <taxon>Actinomycetota</taxon>
        <taxon>Actinomycetes</taxon>
        <taxon>Pseudonocardiales</taxon>
        <taxon>Pseudonocardiaceae</taxon>
        <taxon>Actinomycetospora</taxon>
    </lineage>
</organism>
<keyword evidence="2" id="KW-0812">Transmembrane</keyword>
<keyword evidence="2" id="KW-0472">Membrane</keyword>
<evidence type="ECO:0000313" key="4">
    <source>
        <dbReference type="Proteomes" id="UP001500928"/>
    </source>
</evidence>
<accession>A0ABP9C3E5</accession>
<dbReference type="Proteomes" id="UP001500928">
    <property type="component" value="Unassembled WGS sequence"/>
</dbReference>
<proteinExistence type="predicted"/>
<keyword evidence="2" id="KW-1133">Transmembrane helix</keyword>
<gene>
    <name evidence="3" type="ORF">GCM10023200_44410</name>
</gene>
<feature type="region of interest" description="Disordered" evidence="1">
    <location>
        <begin position="1"/>
        <end position="90"/>
    </location>
</feature>
<evidence type="ECO:0000256" key="2">
    <source>
        <dbReference type="SAM" id="Phobius"/>
    </source>
</evidence>